<feature type="signal peptide" evidence="2">
    <location>
        <begin position="1"/>
        <end position="21"/>
    </location>
</feature>
<dbReference type="SUPFAM" id="SSF49899">
    <property type="entry name" value="Concanavalin A-like lectins/glucanases"/>
    <property type="match status" value="1"/>
</dbReference>
<accession>A0A813DE08</accession>
<dbReference type="AlphaFoldDB" id="A0A813DE08"/>
<feature type="chain" id="PRO_5032618535" description="TIR domain-containing protein" evidence="2">
    <location>
        <begin position="22"/>
        <end position="375"/>
    </location>
</feature>
<sequence length="375" mass="39951">MASLLRTYGFIAALSAALSAAQQLPPPVFSYGNTLQLDGTQGCLLQSEGGNLPISPEPKLSIYAQMKLPAGSHTVDRDVLSWGNCSPTKCAALTISGDRSVTATLGTTTITGSIDSGTLYSDTWFTVRVWLDTTSSVNKTSLSINNKVVAGSPDPTTLPDINSNFCVGTGGVSGNAFVGEIRQIQIFKAKAFQDGQVRSALAAPGSLGTDQTDATLVALIVALAIGICVAASGVFFFRRWRRSKLQMLEVGPLTGNDEVLDSTNCLELPEGKEYHYYLSYEKTHKRLGGQPEELATSLDNMLLARGLVGVCKSEPTAISELEHDIGKSCILIACLHDETSGSARCRLEWEKAKACNLPVLCVADVESCDEKDIFS</sequence>
<evidence type="ECO:0008006" key="5">
    <source>
        <dbReference type="Google" id="ProtNLM"/>
    </source>
</evidence>
<evidence type="ECO:0000256" key="2">
    <source>
        <dbReference type="SAM" id="SignalP"/>
    </source>
</evidence>
<dbReference type="EMBL" id="CAJNNV010001037">
    <property type="protein sequence ID" value="CAE8584176.1"/>
    <property type="molecule type" value="Genomic_DNA"/>
</dbReference>
<keyword evidence="4" id="KW-1185">Reference proteome</keyword>
<dbReference type="InterPro" id="IPR013320">
    <property type="entry name" value="ConA-like_dom_sf"/>
</dbReference>
<keyword evidence="1" id="KW-1133">Transmembrane helix</keyword>
<keyword evidence="1" id="KW-0472">Membrane</keyword>
<protein>
    <recommendedName>
        <fullName evidence="5">TIR domain-containing protein</fullName>
    </recommendedName>
</protein>
<reference evidence="3" key="1">
    <citation type="submission" date="2021-02" db="EMBL/GenBank/DDBJ databases">
        <authorList>
            <person name="Dougan E. K."/>
            <person name="Rhodes N."/>
            <person name="Thang M."/>
            <person name="Chan C."/>
        </authorList>
    </citation>
    <scope>NUCLEOTIDE SEQUENCE</scope>
</reference>
<name>A0A813DE08_POLGL</name>
<evidence type="ECO:0000313" key="4">
    <source>
        <dbReference type="Proteomes" id="UP000654075"/>
    </source>
</evidence>
<comment type="caution">
    <text evidence="3">The sequence shown here is derived from an EMBL/GenBank/DDBJ whole genome shotgun (WGS) entry which is preliminary data.</text>
</comment>
<feature type="non-terminal residue" evidence="3">
    <location>
        <position position="375"/>
    </location>
</feature>
<evidence type="ECO:0000256" key="1">
    <source>
        <dbReference type="SAM" id="Phobius"/>
    </source>
</evidence>
<evidence type="ECO:0000313" key="3">
    <source>
        <dbReference type="EMBL" id="CAE8584176.1"/>
    </source>
</evidence>
<dbReference type="Proteomes" id="UP000654075">
    <property type="component" value="Unassembled WGS sequence"/>
</dbReference>
<keyword evidence="1" id="KW-0812">Transmembrane</keyword>
<gene>
    <name evidence="3" type="ORF">PGLA1383_LOCUS3113</name>
</gene>
<feature type="transmembrane region" description="Helical" evidence="1">
    <location>
        <begin position="216"/>
        <end position="237"/>
    </location>
</feature>
<proteinExistence type="predicted"/>
<organism evidence="3 4">
    <name type="scientific">Polarella glacialis</name>
    <name type="common">Dinoflagellate</name>
    <dbReference type="NCBI Taxonomy" id="89957"/>
    <lineage>
        <taxon>Eukaryota</taxon>
        <taxon>Sar</taxon>
        <taxon>Alveolata</taxon>
        <taxon>Dinophyceae</taxon>
        <taxon>Suessiales</taxon>
        <taxon>Suessiaceae</taxon>
        <taxon>Polarella</taxon>
    </lineage>
</organism>
<keyword evidence="2" id="KW-0732">Signal</keyword>